<name>A0A0F7L8J0_9VIRU</name>
<protein>
    <submittedName>
        <fullName evidence="2">Uncharacterized protein</fullName>
    </submittedName>
</protein>
<reference evidence="2" key="1">
    <citation type="journal article" date="2015" name="Front. Microbiol.">
        <title>Combining genomic sequencing methods to explore viral diversity and reveal potential virus-host interactions.</title>
        <authorList>
            <person name="Chow C.E."/>
            <person name="Winget D.M."/>
            <person name="White R.A.III."/>
            <person name="Hallam S.J."/>
            <person name="Suttle C.A."/>
        </authorList>
    </citation>
    <scope>NUCLEOTIDE SEQUENCE</scope>
    <source>
        <strain evidence="2">H4084949</strain>
    </source>
</reference>
<dbReference type="EMBL" id="KR029591">
    <property type="protein sequence ID" value="AKH47316.1"/>
    <property type="molecule type" value="Genomic_DNA"/>
</dbReference>
<evidence type="ECO:0000313" key="2">
    <source>
        <dbReference type="EMBL" id="AKH47316.1"/>
    </source>
</evidence>
<sequence length="358" mass="39549">MSLDWHKANNPRVLAFRDLRIAEGRKATEHEGWSETLALLAVGRLDRFAFATYARSLGWDRGRLKRRLADWVADVDAQLVNMTPPWWCTAPIQSTTASSEHGAQQTHSKRTGDAPHARSFLEKKKETKKENAAPAAEVSGHESGSDKAQQTKALTAELQRLATLRSSIRNGQGALTEAAKTTKPAKPILDQYRKLRDRGITEDGIAWLIRWALLAPDDGKPGSAHYLRSKGYTSMKNLLVDGKADDRIEKARTWFAAGCTLAGPHVANVDEGVLKRKAARKGPQARPDEIPADDMVSVVLDIARQLREGTRPLAVSWPRWLDVLDDRRVKLTAHVMQRPADVATIDDPSKAASLLEAA</sequence>
<proteinExistence type="predicted"/>
<feature type="region of interest" description="Disordered" evidence="1">
    <location>
        <begin position="122"/>
        <end position="150"/>
    </location>
</feature>
<accession>A0A0F7L8J0</accession>
<evidence type="ECO:0000256" key="1">
    <source>
        <dbReference type="SAM" id="MobiDB-lite"/>
    </source>
</evidence>
<reference evidence="2" key="2">
    <citation type="submission" date="2015-03" db="EMBL/GenBank/DDBJ databases">
        <authorList>
            <person name="Chow C.-E.T."/>
            <person name="Winget D.M."/>
            <person name="White R.A.III."/>
            <person name="Hallam S.J."/>
            <person name="Suttle C.A."/>
        </authorList>
    </citation>
    <scope>NUCLEOTIDE SEQUENCE</scope>
    <source>
        <strain evidence="2">H4084949</strain>
    </source>
</reference>
<organism evidence="2">
    <name type="scientific">uncultured marine virus</name>
    <dbReference type="NCBI Taxonomy" id="186617"/>
    <lineage>
        <taxon>Viruses</taxon>
        <taxon>environmental samples</taxon>
    </lineage>
</organism>
<feature type="compositionally biased region" description="Basic and acidic residues" evidence="1">
    <location>
        <begin position="122"/>
        <end position="131"/>
    </location>
</feature>
<feature type="region of interest" description="Disordered" evidence="1">
    <location>
        <begin position="97"/>
        <end position="116"/>
    </location>
</feature>
<feature type="compositionally biased region" description="Polar residues" evidence="1">
    <location>
        <begin position="97"/>
        <end position="106"/>
    </location>
</feature>